<evidence type="ECO:0000313" key="1">
    <source>
        <dbReference type="EMBL" id="JAH19452.1"/>
    </source>
</evidence>
<accession>A0A0E9QSN9</accession>
<name>A0A0E9QSN9_ANGAN</name>
<reference evidence="1" key="1">
    <citation type="submission" date="2014-11" db="EMBL/GenBank/DDBJ databases">
        <authorList>
            <person name="Amaro Gonzalez C."/>
        </authorList>
    </citation>
    <scope>NUCLEOTIDE SEQUENCE</scope>
</reference>
<dbReference type="EMBL" id="GBXM01089125">
    <property type="protein sequence ID" value="JAH19452.1"/>
    <property type="molecule type" value="Transcribed_RNA"/>
</dbReference>
<dbReference type="AlphaFoldDB" id="A0A0E9QSN9"/>
<organism evidence="1">
    <name type="scientific">Anguilla anguilla</name>
    <name type="common">European freshwater eel</name>
    <name type="synonym">Muraena anguilla</name>
    <dbReference type="NCBI Taxonomy" id="7936"/>
    <lineage>
        <taxon>Eukaryota</taxon>
        <taxon>Metazoa</taxon>
        <taxon>Chordata</taxon>
        <taxon>Craniata</taxon>
        <taxon>Vertebrata</taxon>
        <taxon>Euteleostomi</taxon>
        <taxon>Actinopterygii</taxon>
        <taxon>Neopterygii</taxon>
        <taxon>Teleostei</taxon>
        <taxon>Anguilliformes</taxon>
        <taxon>Anguillidae</taxon>
        <taxon>Anguilla</taxon>
    </lineage>
</organism>
<reference evidence="1" key="2">
    <citation type="journal article" date="2015" name="Fish Shellfish Immunol.">
        <title>Early steps in the European eel (Anguilla anguilla)-Vibrio vulnificus interaction in the gills: Role of the RtxA13 toxin.</title>
        <authorList>
            <person name="Callol A."/>
            <person name="Pajuelo D."/>
            <person name="Ebbesson L."/>
            <person name="Teles M."/>
            <person name="MacKenzie S."/>
            <person name="Amaro C."/>
        </authorList>
    </citation>
    <scope>NUCLEOTIDE SEQUENCE</scope>
</reference>
<protein>
    <submittedName>
        <fullName evidence="1">Uncharacterized protein</fullName>
    </submittedName>
</protein>
<proteinExistence type="predicted"/>
<sequence>MDPLQKSLGLQISLQGAISTVCLLLSTLRPSICQHPGTQEGVKNISVVLFANGYL</sequence>